<accession>W5SB69</accession>
<name>W5SB69_9SPIR</name>
<reference evidence="3" key="1">
    <citation type="submission" date="2013-02" db="EMBL/GenBank/DDBJ databases">
        <title>Comparative genomics of Borrelia species.</title>
        <authorList>
            <person name="Schwan T.G."/>
            <person name="Raffel S.J."/>
            <person name="Porcella S.F."/>
        </authorList>
    </citation>
    <scope>NUCLEOTIDE SEQUENCE</scope>
    <source>
        <strain evidence="3">YOR</strain>
        <plasmid evidence="3">unnamed</plasmid>
    </source>
</reference>
<keyword evidence="1" id="KW-0175">Coiled coil</keyword>
<evidence type="ECO:0000256" key="1">
    <source>
        <dbReference type="SAM" id="Coils"/>
    </source>
</evidence>
<evidence type="ECO:0000313" key="3">
    <source>
        <dbReference type="EMBL" id="AHH03938.1"/>
    </source>
</evidence>
<sequence length="89" mass="10558">MKENFFVVLIVILILISLITCNSNLNKAEIDRRARQVQEEIRKKEEKAKRKTQEAIIQTFIEIPEDEVTKQAKEKRKKQLLNEILRLNP</sequence>
<feature type="transmembrane region" description="Helical" evidence="2">
    <location>
        <begin position="6"/>
        <end position="25"/>
    </location>
</feature>
<keyword evidence="2" id="KW-0472">Membrane</keyword>
<proteinExistence type="predicted"/>
<dbReference type="RefSeq" id="WP_025400254.1">
    <property type="nucleotide sequence ID" value="NZ_CP004152.1"/>
</dbReference>
<gene>
    <name evidence="3" type="ORF">BHY_0987</name>
</gene>
<feature type="coiled-coil region" evidence="1">
    <location>
        <begin position="27"/>
        <end position="54"/>
    </location>
</feature>
<keyword evidence="3" id="KW-0614">Plasmid</keyword>
<evidence type="ECO:0000256" key="2">
    <source>
        <dbReference type="SAM" id="Phobius"/>
    </source>
</evidence>
<dbReference type="AlphaFoldDB" id="W5SB69"/>
<dbReference type="EMBL" id="CP004152">
    <property type="protein sequence ID" value="AHH03938.1"/>
    <property type="molecule type" value="Genomic_DNA"/>
</dbReference>
<organism evidence="3">
    <name type="scientific">Borrelia nietonii YOR</name>
    <dbReference type="NCBI Taxonomy" id="1293576"/>
    <lineage>
        <taxon>Bacteria</taxon>
        <taxon>Pseudomonadati</taxon>
        <taxon>Spirochaetota</taxon>
        <taxon>Spirochaetia</taxon>
        <taxon>Spirochaetales</taxon>
        <taxon>Borreliaceae</taxon>
        <taxon>Borrelia</taxon>
        <taxon>Borrelia nietonii</taxon>
    </lineage>
</organism>
<protein>
    <submittedName>
        <fullName evidence="3">Uncharacterized protein</fullName>
    </submittedName>
</protein>
<keyword evidence="2" id="KW-0812">Transmembrane</keyword>
<keyword evidence="2" id="KW-1133">Transmembrane helix</keyword>
<dbReference type="HOGENOM" id="CLU_183554_0_0_12"/>
<geneLocation type="plasmid" evidence="3">
    <name>unnamed</name>
</geneLocation>